<proteinExistence type="predicted"/>
<accession>A0A6C0AIC6</accession>
<keyword evidence="1" id="KW-0175">Coiled coil</keyword>
<protein>
    <submittedName>
        <fullName evidence="2">Uncharacterized protein</fullName>
    </submittedName>
</protein>
<reference evidence="2" key="1">
    <citation type="journal article" date="2020" name="Nature">
        <title>Giant virus diversity and host interactions through global metagenomics.</title>
        <authorList>
            <person name="Schulz F."/>
            <person name="Roux S."/>
            <person name="Paez-Espino D."/>
            <person name="Jungbluth S."/>
            <person name="Walsh D.A."/>
            <person name="Denef V.J."/>
            <person name="McMahon K.D."/>
            <person name="Konstantinidis K.T."/>
            <person name="Eloe-Fadrosh E.A."/>
            <person name="Kyrpides N.C."/>
            <person name="Woyke T."/>
        </authorList>
    </citation>
    <scope>NUCLEOTIDE SEQUENCE</scope>
    <source>
        <strain evidence="2">GVMAG-S-1035118-87</strain>
    </source>
</reference>
<evidence type="ECO:0000313" key="2">
    <source>
        <dbReference type="EMBL" id="QHS79203.1"/>
    </source>
</evidence>
<sequence>MTEYVLNVECTEVKVDQNYSHISTTLFFQIDVHGNVTIKKQSYDVPSYNNQNPGSFAPEDIFILHDNIPIPKYTIEVFKQLLPVGSSRRAELYWPHYLTVIESIKICKQKIKEDLEQDKQLESERRRRDVLLEEIKQLETQLESARQADASKRNDLIRDNEKLKAENKQLWESIERKKMGEKKNPSDPVSFYQRQFKPTVMSHGWHNPGGAVICTPSNAQNSMVYNAGTGIYEPGSMF</sequence>
<dbReference type="EMBL" id="MN740626">
    <property type="protein sequence ID" value="QHS79203.1"/>
    <property type="molecule type" value="Genomic_DNA"/>
</dbReference>
<dbReference type="AlphaFoldDB" id="A0A6C0AIC6"/>
<organism evidence="2">
    <name type="scientific">viral metagenome</name>
    <dbReference type="NCBI Taxonomy" id="1070528"/>
    <lineage>
        <taxon>unclassified sequences</taxon>
        <taxon>metagenomes</taxon>
        <taxon>organismal metagenomes</taxon>
    </lineage>
</organism>
<name>A0A6C0AIC6_9ZZZZ</name>
<evidence type="ECO:0000256" key="1">
    <source>
        <dbReference type="SAM" id="Coils"/>
    </source>
</evidence>
<feature type="coiled-coil region" evidence="1">
    <location>
        <begin position="121"/>
        <end position="155"/>
    </location>
</feature>